<keyword evidence="3" id="KW-0158">Chromosome</keyword>
<dbReference type="InterPro" id="IPR036390">
    <property type="entry name" value="WH_DNA-bd_sf"/>
</dbReference>
<dbReference type="PANTHER" id="PTHR46267:SF3">
    <property type="entry name" value="TELOMERE REPEAT-BINDING FACTOR 4-RELATED"/>
    <property type="match status" value="1"/>
</dbReference>
<feature type="domain" description="Myb-like" evidence="12">
    <location>
        <begin position="1"/>
        <end position="57"/>
    </location>
</feature>
<organism evidence="15">
    <name type="scientific">Noccaea caerulescens</name>
    <name type="common">Alpine penny-cress</name>
    <name type="synonym">Thlaspi caerulescens</name>
    <dbReference type="NCBI Taxonomy" id="107243"/>
    <lineage>
        <taxon>Eukaryota</taxon>
        <taxon>Viridiplantae</taxon>
        <taxon>Streptophyta</taxon>
        <taxon>Embryophyta</taxon>
        <taxon>Tracheophyta</taxon>
        <taxon>Spermatophyta</taxon>
        <taxon>Magnoliopsida</taxon>
        <taxon>eudicotyledons</taxon>
        <taxon>Gunneridae</taxon>
        <taxon>Pentapetalae</taxon>
        <taxon>rosids</taxon>
        <taxon>malvids</taxon>
        <taxon>Brassicales</taxon>
        <taxon>Brassicaceae</taxon>
        <taxon>Coluteocarpeae</taxon>
        <taxon>Noccaea</taxon>
    </lineage>
</organism>
<keyword evidence="5" id="KW-0175">Coiled coil</keyword>
<dbReference type="PANTHER" id="PTHR46267">
    <property type="entry name" value="SINGLE MYB HISTONE 4"/>
    <property type="match status" value="1"/>
</dbReference>
<gene>
    <name evidence="15" type="ORF">GA_TR12282_c0_g1_i1_g.39300</name>
</gene>
<accession>A0A1J3D3F7</accession>
<dbReference type="SMART" id="SM00526">
    <property type="entry name" value="H15"/>
    <property type="match status" value="1"/>
</dbReference>
<dbReference type="InterPro" id="IPR009057">
    <property type="entry name" value="Homeodomain-like_sf"/>
</dbReference>
<evidence type="ECO:0000256" key="3">
    <source>
        <dbReference type="ARBA" id="ARBA00022454"/>
    </source>
</evidence>
<evidence type="ECO:0000259" key="12">
    <source>
        <dbReference type="PROSITE" id="PS50090"/>
    </source>
</evidence>
<reference evidence="15" key="1">
    <citation type="submission" date="2016-07" db="EMBL/GenBank/DDBJ databases">
        <title>De novo transcriptome assembly of four accessions of the metal hyperaccumulator plant Noccaea caerulescens.</title>
        <authorList>
            <person name="Blande D."/>
            <person name="Halimaa P."/>
            <person name="Tervahauta A.I."/>
            <person name="Aarts M.G."/>
            <person name="Karenlampi S.O."/>
        </authorList>
    </citation>
    <scope>NUCLEOTIDE SEQUENCE</scope>
</reference>
<dbReference type="GO" id="GO:0000786">
    <property type="term" value="C:nucleosome"/>
    <property type="evidence" value="ECO:0007669"/>
    <property type="project" value="InterPro"/>
</dbReference>
<dbReference type="FunFam" id="1.10.10.60:FF:000168">
    <property type="entry name" value="Telomere repeat-binding factor 1"/>
    <property type="match status" value="1"/>
</dbReference>
<dbReference type="PROSITE" id="PS51504">
    <property type="entry name" value="H15"/>
    <property type="match status" value="1"/>
</dbReference>
<protein>
    <recommendedName>
        <fullName evidence="9">MYB transcription factor</fullName>
    </recommendedName>
</protein>
<dbReference type="Gene3D" id="1.10.246.220">
    <property type="match status" value="1"/>
</dbReference>
<dbReference type="Gene3D" id="1.10.10.10">
    <property type="entry name" value="Winged helix-like DNA-binding domain superfamily/Winged helix DNA-binding domain"/>
    <property type="match status" value="1"/>
</dbReference>
<keyword evidence="6" id="KW-0238">DNA-binding</keyword>
<keyword evidence="7" id="KW-0804">Transcription</keyword>
<feature type="region of interest" description="Disordered" evidence="11">
    <location>
        <begin position="195"/>
        <end position="226"/>
    </location>
</feature>
<evidence type="ECO:0000256" key="7">
    <source>
        <dbReference type="ARBA" id="ARBA00023163"/>
    </source>
</evidence>
<evidence type="ECO:0000256" key="10">
    <source>
        <dbReference type="ARBA" id="ARBA00053063"/>
    </source>
</evidence>
<dbReference type="PROSITE" id="PS51294">
    <property type="entry name" value="HTH_MYB"/>
    <property type="match status" value="1"/>
</dbReference>
<dbReference type="GO" id="GO:0005730">
    <property type="term" value="C:nucleolus"/>
    <property type="evidence" value="ECO:0007669"/>
    <property type="project" value="UniProtKB-SubCell"/>
</dbReference>
<dbReference type="EMBL" id="GEVI01017695">
    <property type="protein sequence ID" value="JAU14625.1"/>
    <property type="molecule type" value="Transcribed_RNA"/>
</dbReference>
<evidence type="ECO:0000256" key="6">
    <source>
        <dbReference type="ARBA" id="ARBA00023125"/>
    </source>
</evidence>
<name>A0A1J3D3F7_NOCCA</name>
<evidence type="ECO:0000256" key="11">
    <source>
        <dbReference type="SAM" id="MobiDB-lite"/>
    </source>
</evidence>
<evidence type="ECO:0000313" key="15">
    <source>
        <dbReference type="EMBL" id="JAU14625.1"/>
    </source>
</evidence>
<dbReference type="Pfam" id="PF00538">
    <property type="entry name" value="Linker_histone"/>
    <property type="match status" value="1"/>
</dbReference>
<dbReference type="InterPro" id="IPR017930">
    <property type="entry name" value="Myb_dom"/>
</dbReference>
<dbReference type="GO" id="GO:0003691">
    <property type="term" value="F:double-stranded telomeric DNA binding"/>
    <property type="evidence" value="ECO:0007669"/>
    <property type="project" value="InterPro"/>
</dbReference>
<evidence type="ECO:0000259" key="13">
    <source>
        <dbReference type="PROSITE" id="PS51294"/>
    </source>
</evidence>
<evidence type="ECO:0000256" key="5">
    <source>
        <dbReference type="ARBA" id="ARBA00023054"/>
    </source>
</evidence>
<dbReference type="GO" id="GO:0006334">
    <property type="term" value="P:nucleosome assembly"/>
    <property type="evidence" value="ECO:0007669"/>
    <property type="project" value="InterPro"/>
</dbReference>
<proteinExistence type="predicted"/>
<dbReference type="InterPro" id="IPR044597">
    <property type="entry name" value="SMH1-6"/>
</dbReference>
<evidence type="ECO:0000256" key="2">
    <source>
        <dbReference type="ARBA" id="ARBA00004604"/>
    </source>
</evidence>
<comment type="subcellular location">
    <subcellularLocation>
        <location evidence="1">Chromosome</location>
    </subcellularLocation>
    <subcellularLocation>
        <location evidence="2">Nucleus</location>
        <location evidence="2">Nucleolus</location>
    </subcellularLocation>
</comment>
<dbReference type="InterPro" id="IPR036388">
    <property type="entry name" value="WH-like_DNA-bd_sf"/>
</dbReference>
<dbReference type="FunFam" id="1.10.246.220:FF:000002">
    <property type="entry name" value="Telomere repeat-binding factor 1"/>
    <property type="match status" value="1"/>
</dbReference>
<dbReference type="SMART" id="SM00717">
    <property type="entry name" value="SANT"/>
    <property type="match status" value="1"/>
</dbReference>
<dbReference type="PROSITE" id="PS50090">
    <property type="entry name" value="MYB_LIKE"/>
    <property type="match status" value="1"/>
</dbReference>
<keyword evidence="8" id="KW-0539">Nucleus</keyword>
<feature type="compositionally biased region" description="Polar residues" evidence="11">
    <location>
        <begin position="213"/>
        <end position="226"/>
    </location>
</feature>
<comment type="function">
    <text evidence="10">Binds preferentially double-stranded telomeric repeats.</text>
</comment>
<dbReference type="SUPFAM" id="SSF46785">
    <property type="entry name" value="Winged helix' DNA-binding domain"/>
    <property type="match status" value="1"/>
</dbReference>
<dbReference type="InterPro" id="IPR001005">
    <property type="entry name" value="SANT/Myb"/>
</dbReference>
<dbReference type="SUPFAM" id="SSF46689">
    <property type="entry name" value="Homeodomain-like"/>
    <property type="match status" value="1"/>
</dbReference>
<evidence type="ECO:0000256" key="4">
    <source>
        <dbReference type="ARBA" id="ARBA00023015"/>
    </source>
</evidence>
<evidence type="ECO:0000259" key="14">
    <source>
        <dbReference type="PROSITE" id="PS51504"/>
    </source>
</evidence>
<dbReference type="AlphaFoldDB" id="A0A1J3D3F7"/>
<sequence length="295" mass="32510">MGNQKLKWTAEEEEALLAGIKKHGPGKWKNILRDPEFSDQLINRSNIDLKDKWRNLSVAPGIQFTKDKTRPVKVKEEGVTPALVGPDGITVPPSPAPSLRRSASSEFTVDDSCNAVADTKNAPRYDGMIFEALSALADADGSDISSIFTFIESRHAVPANFRRILSSRLRRLAAQEKLVKVSILKPQLQNFYKIPEGSETKIPPIPPPKPAKETTNTKPRQSNNQASAISNVMIEEAAITAAYKLVEAENKIGVAKVAVEELEKMNQLADVTEHLLVLAKEMHEHCSRGEVMVLD</sequence>
<keyword evidence="4" id="KW-0805">Transcription regulation</keyword>
<evidence type="ECO:0000256" key="1">
    <source>
        <dbReference type="ARBA" id="ARBA00004286"/>
    </source>
</evidence>
<feature type="domain" description="HTH myb-type" evidence="13">
    <location>
        <begin position="1"/>
        <end position="62"/>
    </location>
</feature>
<evidence type="ECO:0000256" key="8">
    <source>
        <dbReference type="ARBA" id="ARBA00023242"/>
    </source>
</evidence>
<evidence type="ECO:0000256" key="9">
    <source>
        <dbReference type="ARBA" id="ARBA00032813"/>
    </source>
</evidence>
<dbReference type="Pfam" id="PF00249">
    <property type="entry name" value="Myb_DNA-binding"/>
    <property type="match status" value="1"/>
</dbReference>
<dbReference type="InterPro" id="IPR005818">
    <property type="entry name" value="Histone_H1/H5_H15"/>
</dbReference>
<dbReference type="CDD" id="cd11660">
    <property type="entry name" value="SANT_TRF"/>
    <property type="match status" value="1"/>
</dbReference>
<feature type="domain" description="H15" evidence="14">
    <location>
        <begin position="121"/>
        <end position="196"/>
    </location>
</feature>